<dbReference type="EMBL" id="NGPL01000062">
    <property type="protein sequence ID" value="OYS67707.1"/>
    <property type="molecule type" value="Genomic_DNA"/>
</dbReference>
<evidence type="ECO:0000313" key="7">
    <source>
        <dbReference type="Proteomes" id="UP000027731"/>
    </source>
</evidence>
<reference evidence="6" key="5">
    <citation type="journal article" date="2018" name="Genome Announc.">
        <title>Fifty-Six Draft Genome Sequences of 10 Lactobacillus Species from 22 Commercial Dietary Supplements.</title>
        <authorList>
            <person name="Gangiredla J."/>
            <person name="Barnaba T.J."/>
            <person name="Mammel M.K."/>
            <person name="Lacher D.W."/>
            <person name="Elkins C.A."/>
            <person name="Lampel K.A."/>
            <person name="Whitehouse C.A."/>
            <person name="Tartera C."/>
        </authorList>
    </citation>
    <scope>NUCLEOTIDE SEQUENCE</scope>
    <source>
        <strain evidence="6">DS12_10</strain>
    </source>
</reference>
<evidence type="ECO:0000313" key="5">
    <source>
        <dbReference type="EMBL" id="OYS92171.1"/>
    </source>
</evidence>
<protein>
    <submittedName>
        <fullName evidence="2">Peptidase</fullName>
    </submittedName>
</protein>
<evidence type="ECO:0000313" key="6">
    <source>
        <dbReference type="EMBL" id="PTV03843.1"/>
    </source>
</evidence>
<dbReference type="Proteomes" id="UP000460207">
    <property type="component" value="Unassembled WGS sequence"/>
</dbReference>
<dbReference type="Proteomes" id="UP000244083">
    <property type="component" value="Unassembled WGS sequence"/>
</dbReference>
<dbReference type="Proteomes" id="UP000216681">
    <property type="component" value="Unassembled WGS sequence"/>
</dbReference>
<reference evidence="8 9" key="2">
    <citation type="submission" date="2017-05" db="EMBL/GenBank/DDBJ databases">
        <authorList>
            <person name="Lin X.B."/>
            <person name="Stothard P."/>
            <person name="Tasseva G."/>
            <person name="Walter J."/>
        </authorList>
    </citation>
    <scope>NUCLEOTIDE SEQUENCE [LARGE SCALE GENOMIC DNA]</scope>
    <source>
        <strain evidence="5 9">105n</strain>
        <strain evidence="8">114h</strain>
    </source>
</reference>
<comment type="caution">
    <text evidence="2">The sequence shown here is derived from an EMBL/GenBank/DDBJ whole genome shotgun (WGS) entry which is preliminary data.</text>
</comment>
<name>A0A073JN70_LIMRT</name>
<evidence type="ECO:0000313" key="9">
    <source>
        <dbReference type="Proteomes" id="UP000216681"/>
    </source>
</evidence>
<feature type="domain" description="Cell wall elongation regulator TseB-like" evidence="1">
    <location>
        <begin position="51"/>
        <end position="95"/>
    </location>
</feature>
<evidence type="ECO:0000313" key="2">
    <source>
        <dbReference type="EMBL" id="KEK14574.1"/>
    </source>
</evidence>
<reference evidence="2 7" key="1">
    <citation type="submission" date="2014-06" db="EMBL/GenBank/DDBJ databases">
        <title>Genetic determinant of reutericyclin biosynthesis of Lactobacillus reuteri.</title>
        <authorList>
            <person name="Lin X."/>
            <person name="Duar R."/>
            <person name="Walter J."/>
            <person name="Gaenzle M."/>
        </authorList>
    </citation>
    <scope>NUCLEOTIDE SEQUENCE [LARGE SCALE GENOMIC DNA]</scope>
    <source>
        <strain evidence="2 7">LTH2584</strain>
    </source>
</reference>
<reference evidence="10" key="6">
    <citation type="submission" date="2018-04" db="EMBL/GenBank/DDBJ databases">
        <title>Draft Genome Sequences of 10 Lactobacillus Species from 22 Commercial Probiotic Products.</title>
        <authorList>
            <person name="Gangiredla J."/>
            <person name="Barnaba T.J."/>
            <person name="Mammel M.K."/>
            <person name="Lacher D.W."/>
            <person name="Elkins C.A."/>
            <person name="Lampel K.A."/>
            <person name="Whitehouse C.A."/>
            <person name="Tartera C."/>
        </authorList>
    </citation>
    <scope>NUCLEOTIDE SEQUENCE [LARGE SCALE GENOMIC DNA]</scope>
    <source>
        <strain evidence="10">DS12_10</strain>
    </source>
</reference>
<dbReference type="Proteomes" id="UP000215747">
    <property type="component" value="Unassembled WGS sequence"/>
</dbReference>
<dbReference type="InterPro" id="IPR041401">
    <property type="entry name" value="TseB-like_dom"/>
</dbReference>
<dbReference type="EMBL" id="WJND01000004">
    <property type="protein sequence ID" value="MRG89181.1"/>
    <property type="molecule type" value="Genomic_DNA"/>
</dbReference>
<dbReference type="RefSeq" id="WP_003666187.1">
    <property type="nucleotide sequence ID" value="NZ_CAJSZG010000037.1"/>
</dbReference>
<dbReference type="Pfam" id="PF17881">
    <property type="entry name" value="TseB"/>
    <property type="match status" value="1"/>
</dbReference>
<evidence type="ECO:0000313" key="3">
    <source>
        <dbReference type="EMBL" id="MRG89181.1"/>
    </source>
</evidence>
<dbReference type="InterPro" id="IPR046350">
    <property type="entry name" value="Cystatin_sf"/>
</dbReference>
<reference evidence="4" key="3">
    <citation type="submission" date="2017-05" db="EMBL/GenBank/DDBJ databases">
        <authorList>
            <person name="Song R."/>
            <person name="Chenine A.L."/>
            <person name="Ruprecht R.M."/>
        </authorList>
    </citation>
    <scope>NUCLEOTIDE SEQUENCE [LARGE SCALE GENOMIC DNA]</scope>
    <source>
        <strain evidence="4">114h</strain>
    </source>
</reference>
<organism evidence="2 7">
    <name type="scientific">Limosilactobacillus reuteri</name>
    <name type="common">Lactobacillus reuteri</name>
    <dbReference type="NCBI Taxonomy" id="1598"/>
    <lineage>
        <taxon>Bacteria</taxon>
        <taxon>Bacillati</taxon>
        <taxon>Bacillota</taxon>
        <taxon>Bacilli</taxon>
        <taxon>Lactobacillales</taxon>
        <taxon>Lactobacillaceae</taxon>
        <taxon>Limosilactobacillus</taxon>
    </lineage>
</organism>
<dbReference type="EMBL" id="QAZN01000009">
    <property type="protein sequence ID" value="PTV03843.1"/>
    <property type="molecule type" value="Genomic_DNA"/>
</dbReference>
<gene>
    <name evidence="4" type="ORF">CBF96_08920</name>
    <name evidence="5" type="ORF">CBG15_09855</name>
    <name evidence="6" type="ORF">DB325_05940</name>
    <name evidence="3" type="ORF">GIX76_04150</name>
    <name evidence="2" type="ORF">LR3_01810</name>
</gene>
<dbReference type="Gene3D" id="3.10.450.40">
    <property type="match status" value="2"/>
</dbReference>
<proteinExistence type="predicted"/>
<reference evidence="8 9" key="4">
    <citation type="submission" date="2017-09" db="EMBL/GenBank/DDBJ databases">
        <title>Tripartite evolution among Lactobacillus johnsonii, Lactobacillus taiwanensis, Lactobacillus reuteri and their rodent host.</title>
        <authorList>
            <person name="Wang T."/>
            <person name="Knowles S."/>
            <person name="Cheng C."/>
        </authorList>
    </citation>
    <scope>NUCLEOTIDE SEQUENCE [LARGE SCALE GENOMIC DNA]</scope>
    <source>
        <strain evidence="5 9">105n</strain>
        <strain evidence="4 8">114h</strain>
    </source>
</reference>
<reference evidence="3 11" key="7">
    <citation type="submission" date="2019-11" db="EMBL/GenBank/DDBJ databases">
        <title>Draft genome sequence of 12 host-associated Lactobacillus reuteri rodent strains.</title>
        <authorList>
            <person name="Zhang S."/>
            <person name="Ozcam M."/>
            <person name="Van Pijkeren J.P."/>
        </authorList>
    </citation>
    <scope>NUCLEOTIDE SEQUENCE [LARGE SCALE GENOMIC DNA]</scope>
    <source>
        <strain evidence="3 11">N4I</strain>
    </source>
</reference>
<dbReference type="Proteomes" id="UP000027731">
    <property type="component" value="Unassembled WGS sequence"/>
</dbReference>
<sequence length="172" mass="19855">MQSRREVQREQSRGSSMRTIRNLLIAILLILLIVWSVFAVSNQPRNSARRQTISLAEKYAHLQSPDQFYIYNRENTYYTISGKNQQKQPILVMVPQHGGKIRVLKQSSGITAARARAMTKANRNPREILKVAPGVFNDKTVWEVTYRNQKGNLCYDLINFKTGQYVQNINNL</sequence>
<evidence type="ECO:0000313" key="11">
    <source>
        <dbReference type="Proteomes" id="UP000460207"/>
    </source>
</evidence>
<dbReference type="AlphaFoldDB" id="A0A073JN70"/>
<dbReference type="EMBL" id="JOSX01000020">
    <property type="protein sequence ID" value="KEK14574.1"/>
    <property type="molecule type" value="Genomic_DNA"/>
</dbReference>
<evidence type="ECO:0000259" key="1">
    <source>
        <dbReference type="Pfam" id="PF17881"/>
    </source>
</evidence>
<evidence type="ECO:0000313" key="10">
    <source>
        <dbReference type="Proteomes" id="UP000244083"/>
    </source>
</evidence>
<evidence type="ECO:0000313" key="8">
    <source>
        <dbReference type="Proteomes" id="UP000215747"/>
    </source>
</evidence>
<dbReference type="EMBL" id="NGPX01000079">
    <property type="protein sequence ID" value="OYS92171.1"/>
    <property type="molecule type" value="Genomic_DNA"/>
</dbReference>
<evidence type="ECO:0000313" key="4">
    <source>
        <dbReference type="EMBL" id="OYS67707.1"/>
    </source>
</evidence>
<accession>A0A073JN70</accession>
<dbReference type="SUPFAM" id="SSF54403">
    <property type="entry name" value="Cystatin/monellin"/>
    <property type="match status" value="2"/>
</dbReference>
<dbReference type="PATRIC" id="fig|1598.90.peg.1708"/>